<dbReference type="SUPFAM" id="SSF55785">
    <property type="entry name" value="PYP-like sensor domain (PAS domain)"/>
    <property type="match status" value="1"/>
</dbReference>
<dbReference type="PANTHER" id="PTHR43065:SF42">
    <property type="entry name" value="TWO-COMPONENT SENSOR PPRA"/>
    <property type="match status" value="1"/>
</dbReference>
<dbReference type="SUPFAM" id="SSF52172">
    <property type="entry name" value="CheY-like"/>
    <property type="match status" value="1"/>
</dbReference>
<dbReference type="Gene3D" id="3.30.565.10">
    <property type="entry name" value="Histidine kinase-like ATPase, C-terminal domain"/>
    <property type="match status" value="1"/>
</dbReference>
<organism evidence="8 9">
    <name type="scientific">Henriciella pelagia</name>
    <dbReference type="NCBI Taxonomy" id="1977912"/>
    <lineage>
        <taxon>Bacteria</taxon>
        <taxon>Pseudomonadati</taxon>
        <taxon>Pseudomonadota</taxon>
        <taxon>Alphaproteobacteria</taxon>
        <taxon>Hyphomonadales</taxon>
        <taxon>Hyphomonadaceae</taxon>
        <taxon>Henriciella</taxon>
    </lineage>
</organism>
<comment type="catalytic activity">
    <reaction evidence="1">
        <text>ATP + protein L-histidine = ADP + protein N-phospho-L-histidine.</text>
        <dbReference type="EC" id="2.7.13.3"/>
    </reaction>
</comment>
<dbReference type="SMART" id="SM00448">
    <property type="entry name" value="REC"/>
    <property type="match status" value="1"/>
</dbReference>
<dbReference type="InterPro" id="IPR003661">
    <property type="entry name" value="HisK_dim/P_dom"/>
</dbReference>
<evidence type="ECO:0000256" key="4">
    <source>
        <dbReference type="PROSITE-ProRule" id="PRU00169"/>
    </source>
</evidence>
<evidence type="ECO:0000256" key="5">
    <source>
        <dbReference type="SAM" id="Phobius"/>
    </source>
</evidence>
<dbReference type="Proteomes" id="UP000628854">
    <property type="component" value="Unassembled WGS sequence"/>
</dbReference>
<dbReference type="Pfam" id="PF00072">
    <property type="entry name" value="Response_reg"/>
    <property type="match status" value="1"/>
</dbReference>
<dbReference type="InterPro" id="IPR035965">
    <property type="entry name" value="PAS-like_dom_sf"/>
</dbReference>
<dbReference type="Gene3D" id="3.40.50.2300">
    <property type="match status" value="1"/>
</dbReference>
<name>A0ABQ1JBU2_9PROT</name>
<evidence type="ECO:0000256" key="1">
    <source>
        <dbReference type="ARBA" id="ARBA00000085"/>
    </source>
</evidence>
<evidence type="ECO:0000313" key="8">
    <source>
        <dbReference type="EMBL" id="GGB62815.1"/>
    </source>
</evidence>
<dbReference type="SUPFAM" id="SSF55874">
    <property type="entry name" value="ATPase domain of HSP90 chaperone/DNA topoisomerase II/histidine kinase"/>
    <property type="match status" value="1"/>
</dbReference>
<dbReference type="CDD" id="cd00082">
    <property type="entry name" value="HisKA"/>
    <property type="match status" value="1"/>
</dbReference>
<dbReference type="InterPro" id="IPR036097">
    <property type="entry name" value="HisK_dim/P_sf"/>
</dbReference>
<gene>
    <name evidence="8" type="ORF">GCM10011503_09340</name>
</gene>
<keyword evidence="3 4" id="KW-0597">Phosphoprotein</keyword>
<dbReference type="Gene3D" id="1.10.287.130">
    <property type="match status" value="1"/>
</dbReference>
<evidence type="ECO:0000313" key="9">
    <source>
        <dbReference type="Proteomes" id="UP000628854"/>
    </source>
</evidence>
<feature type="modified residue" description="4-aspartylphosphate" evidence="4">
    <location>
        <position position="790"/>
    </location>
</feature>
<keyword evidence="5" id="KW-0812">Transmembrane</keyword>
<sequence length="864" mass="93370">MTASGSRQDDLDIAADETILSEQPMSRLDLLQLAFWGCLLIAVAAASVAIAWPDAVGGTGPVLLISMAAGGMVFLLWVLKGAGRRLGLFPNKGAASEAINAATPRFGWIESLDEAVLVADHGGAPIAANEPYRELTRIALTGQQDSAGPVTVDRIFSASPGLAAPVFRLSKAAKAGQTHREVLPAMTIGADSLPVQYEVSVAPLPRNRVLWRLRRINGAEAATGAADMKALYVEDAPLGFFAAKPDGTITYANGWLRELIGLPETAKNVRLDDIMRPEFVKMLARDKKSGAPGRANIMLRTRDGVEMPVQTMTTWSGKGAEAQGRTVVVANSQSQLAGEGRFLAASASRPARPDGDPMFDDAPFGAVRLEGNSVEAAIILDANKALLEMAEGRSAPGTKFSELFLDEGTGADSLAAKLVDAIDKPVGLKLAGDEPKSVNVFVTLDNVGQPSVAYIIDMTEQKELELRLAQGEKMQAIGQLAGGVAHDFNNVLTGIMLNNDDLMTRHPVGDPSYENLKSIHEFSVRAKDLVHMLLAYARQQTFKREVFNVTDFLSEFGILLRQILDERIEFETLHGRNLPYIKADKNQLETAIINLVTNARDAMLLSGQSGGKLTIRTSRATAEDAHRHGFNYVEEGEYLLVEVADTGHGIPANILDKIFQPFFTTKDVGVGTGLGLATVYGIIKQSEGYVCPISKVGKGTTFQIYLPALKADEIPVPEIVGPEEEAVDHRPVDISGRGRILLVEDEKGVRDIAVMHLISRGYEVLSAQDGEEALEILEEESGSFDLVISDVVMPGMDGPTLIREAKDYLGEARVIFISGYAERDLAKKLDDDREVSFLPKPFSVRQLAERVKQQLGVRKEREAA</sequence>
<proteinExistence type="predicted"/>
<evidence type="ECO:0000259" key="6">
    <source>
        <dbReference type="PROSITE" id="PS50109"/>
    </source>
</evidence>
<dbReference type="RefSeq" id="WP_084391641.1">
    <property type="nucleotide sequence ID" value="NZ_BMKF01000001.1"/>
</dbReference>
<protein>
    <recommendedName>
        <fullName evidence="2">histidine kinase</fullName>
        <ecNumber evidence="2">2.7.13.3</ecNumber>
    </recommendedName>
</protein>
<reference evidence="9" key="1">
    <citation type="journal article" date="2019" name="Int. J. Syst. Evol. Microbiol.">
        <title>The Global Catalogue of Microorganisms (GCM) 10K type strain sequencing project: providing services to taxonomists for standard genome sequencing and annotation.</title>
        <authorList>
            <consortium name="The Broad Institute Genomics Platform"/>
            <consortium name="The Broad Institute Genome Sequencing Center for Infectious Disease"/>
            <person name="Wu L."/>
            <person name="Ma J."/>
        </authorList>
    </citation>
    <scope>NUCLEOTIDE SEQUENCE [LARGE SCALE GENOMIC DNA]</scope>
    <source>
        <strain evidence="9">CGMCC 1.15928</strain>
    </source>
</reference>
<feature type="domain" description="Histidine kinase" evidence="6">
    <location>
        <begin position="483"/>
        <end position="710"/>
    </location>
</feature>
<feature type="transmembrane region" description="Helical" evidence="5">
    <location>
        <begin position="33"/>
        <end position="52"/>
    </location>
</feature>
<keyword evidence="5" id="KW-1133">Transmembrane helix</keyword>
<dbReference type="PROSITE" id="PS50109">
    <property type="entry name" value="HIS_KIN"/>
    <property type="match status" value="1"/>
</dbReference>
<evidence type="ECO:0000256" key="3">
    <source>
        <dbReference type="ARBA" id="ARBA00022553"/>
    </source>
</evidence>
<dbReference type="InterPro" id="IPR005467">
    <property type="entry name" value="His_kinase_dom"/>
</dbReference>
<dbReference type="Pfam" id="PF02518">
    <property type="entry name" value="HATPase_c"/>
    <property type="match status" value="1"/>
</dbReference>
<comment type="caution">
    <text evidence="8">The sequence shown here is derived from an EMBL/GenBank/DDBJ whole genome shotgun (WGS) entry which is preliminary data.</text>
</comment>
<dbReference type="PRINTS" id="PR00344">
    <property type="entry name" value="BCTRLSENSOR"/>
</dbReference>
<keyword evidence="9" id="KW-1185">Reference proteome</keyword>
<dbReference type="InterPro" id="IPR011006">
    <property type="entry name" value="CheY-like_superfamily"/>
</dbReference>
<evidence type="ECO:0000256" key="2">
    <source>
        <dbReference type="ARBA" id="ARBA00012438"/>
    </source>
</evidence>
<dbReference type="EC" id="2.7.13.3" evidence="2"/>
<dbReference type="InterPro" id="IPR003594">
    <property type="entry name" value="HATPase_dom"/>
</dbReference>
<dbReference type="PANTHER" id="PTHR43065">
    <property type="entry name" value="SENSOR HISTIDINE KINASE"/>
    <property type="match status" value="1"/>
</dbReference>
<keyword evidence="5" id="KW-0472">Membrane</keyword>
<evidence type="ECO:0000259" key="7">
    <source>
        <dbReference type="PROSITE" id="PS50110"/>
    </source>
</evidence>
<feature type="transmembrane region" description="Helical" evidence="5">
    <location>
        <begin position="58"/>
        <end position="79"/>
    </location>
</feature>
<feature type="domain" description="Response regulatory" evidence="7">
    <location>
        <begin position="739"/>
        <end position="855"/>
    </location>
</feature>
<dbReference type="SMART" id="SM00387">
    <property type="entry name" value="HATPase_c"/>
    <property type="match status" value="1"/>
</dbReference>
<dbReference type="PROSITE" id="PS50110">
    <property type="entry name" value="RESPONSE_REGULATORY"/>
    <property type="match status" value="1"/>
</dbReference>
<dbReference type="SUPFAM" id="SSF47384">
    <property type="entry name" value="Homodimeric domain of signal transducing histidine kinase"/>
    <property type="match status" value="1"/>
</dbReference>
<dbReference type="InterPro" id="IPR036890">
    <property type="entry name" value="HATPase_C_sf"/>
</dbReference>
<accession>A0ABQ1JBU2</accession>
<dbReference type="InterPro" id="IPR001789">
    <property type="entry name" value="Sig_transdc_resp-reg_receiver"/>
</dbReference>
<dbReference type="EMBL" id="BMKF01000001">
    <property type="protein sequence ID" value="GGB62815.1"/>
    <property type="molecule type" value="Genomic_DNA"/>
</dbReference>
<dbReference type="InterPro" id="IPR004358">
    <property type="entry name" value="Sig_transdc_His_kin-like_C"/>
</dbReference>